<comment type="caution">
    <text evidence="1">The sequence shown here is derived from an EMBL/GenBank/DDBJ whole genome shotgun (WGS) entry which is preliminary data.</text>
</comment>
<keyword evidence="2" id="KW-1185">Reference proteome</keyword>
<organism evidence="1 2">
    <name type="scientific">Steccherinum ochraceum</name>
    <dbReference type="NCBI Taxonomy" id="92696"/>
    <lineage>
        <taxon>Eukaryota</taxon>
        <taxon>Fungi</taxon>
        <taxon>Dikarya</taxon>
        <taxon>Basidiomycota</taxon>
        <taxon>Agaricomycotina</taxon>
        <taxon>Agaricomycetes</taxon>
        <taxon>Polyporales</taxon>
        <taxon>Steccherinaceae</taxon>
        <taxon>Steccherinum</taxon>
    </lineage>
</organism>
<name>A0A4R0R7Q3_9APHY</name>
<dbReference type="STRING" id="92696.A0A4R0R7Q3"/>
<evidence type="ECO:0000313" key="2">
    <source>
        <dbReference type="Proteomes" id="UP000292702"/>
    </source>
</evidence>
<evidence type="ECO:0000313" key="1">
    <source>
        <dbReference type="EMBL" id="TCD63701.1"/>
    </source>
</evidence>
<dbReference type="AlphaFoldDB" id="A0A4R0R7Q3"/>
<dbReference type="OrthoDB" id="3217871at2759"/>
<evidence type="ECO:0008006" key="3">
    <source>
        <dbReference type="Google" id="ProtNLM"/>
    </source>
</evidence>
<accession>A0A4R0R7Q3</accession>
<sequence>MFAFPQPHEEQMFDCPVVPVTDSPEDMATMLAILFDSSSRYKNDILQFREVSTMLRLGSKYQVEHVRSEAIRRLKICFPDDLSLYATRHTRYRTIEQIHVEAYCLNAPISLIHEDCISVVNFARSFDLPTLLPTALYACAQLPVATLLQGYTGTDGAVYKLSEPDILRCFRSQRLLRDLLFLNYRWILNGPSETCIQRSECRYHMTADMAHLWDTLHFHHDPLIDSGRLWADLPNFGAGRYCRVCSAQFARAYDSQVAGIDWVQLRSYFNLPQPTETQEGQ</sequence>
<dbReference type="EMBL" id="RWJN01000281">
    <property type="protein sequence ID" value="TCD63701.1"/>
    <property type="molecule type" value="Genomic_DNA"/>
</dbReference>
<protein>
    <recommendedName>
        <fullName evidence="3">BTB domain-containing protein</fullName>
    </recommendedName>
</protein>
<dbReference type="Proteomes" id="UP000292702">
    <property type="component" value="Unassembled WGS sequence"/>
</dbReference>
<reference evidence="1 2" key="1">
    <citation type="submission" date="2018-11" db="EMBL/GenBank/DDBJ databases">
        <title>Genome assembly of Steccherinum ochraceum LE-BIN_3174, the white-rot fungus of the Steccherinaceae family (The Residual Polyporoid clade, Polyporales, Basidiomycota).</title>
        <authorList>
            <person name="Fedorova T.V."/>
            <person name="Glazunova O.A."/>
            <person name="Landesman E.O."/>
            <person name="Moiseenko K.V."/>
            <person name="Psurtseva N.V."/>
            <person name="Savinova O.S."/>
            <person name="Shakhova N.V."/>
            <person name="Tyazhelova T.V."/>
            <person name="Vasina D.V."/>
        </authorList>
    </citation>
    <scope>NUCLEOTIDE SEQUENCE [LARGE SCALE GENOMIC DNA]</scope>
    <source>
        <strain evidence="1 2">LE-BIN_3174</strain>
    </source>
</reference>
<proteinExistence type="predicted"/>
<gene>
    <name evidence="1" type="ORF">EIP91_005106</name>
</gene>